<evidence type="ECO:0000313" key="4">
    <source>
        <dbReference type="EMBL" id="CAD9311280.1"/>
    </source>
</evidence>
<feature type="domain" description="HRDC" evidence="3">
    <location>
        <begin position="43"/>
        <end position="130"/>
    </location>
</feature>
<dbReference type="EMBL" id="HBGK01051295">
    <property type="protein sequence ID" value="CAD9311281.1"/>
    <property type="molecule type" value="Transcribed_RNA"/>
</dbReference>
<keyword evidence="2" id="KW-0812">Transmembrane</keyword>
<protein>
    <recommendedName>
        <fullName evidence="3">HRDC domain-containing protein</fullName>
    </recommendedName>
</protein>
<keyword evidence="2" id="KW-1133">Transmembrane helix</keyword>
<proteinExistence type="predicted"/>
<dbReference type="SMART" id="SM00341">
    <property type="entry name" value="HRDC"/>
    <property type="match status" value="1"/>
</dbReference>
<dbReference type="GO" id="GO:0003676">
    <property type="term" value="F:nucleic acid binding"/>
    <property type="evidence" value="ECO:0007669"/>
    <property type="project" value="InterPro"/>
</dbReference>
<accession>A0A6U5PZT7</accession>
<feature type="transmembrane region" description="Helical" evidence="2">
    <location>
        <begin position="192"/>
        <end position="214"/>
    </location>
</feature>
<dbReference type="InterPro" id="IPR044876">
    <property type="entry name" value="HRDC_dom_sf"/>
</dbReference>
<feature type="compositionally biased region" description="Low complexity" evidence="1">
    <location>
        <begin position="135"/>
        <end position="170"/>
    </location>
</feature>
<name>A0A6U5PZT7_9STRA</name>
<evidence type="ECO:0000259" key="3">
    <source>
        <dbReference type="PROSITE" id="PS50967"/>
    </source>
</evidence>
<sequence length="221" mass="24573">MDLWNSNKVESYTKNETYTRIMKLSKSTDPTGNINTNNTILWTDANGALLKELIQWRKQVALKEECLPGMVCSMDLLVCMAWKRPTNESNLRRILYFLPPLLENVEDKSKKNMKALLFLIQSAVDRQQESLLEGLLPPLSTTTTTTTSSRSGAATAGTTTPRSSSSAARSFDSILQSRDVEKTRAHKRRWKSALRTTALVAAGATAVFVGMSMARKSGPKR</sequence>
<dbReference type="Gene3D" id="1.10.150.80">
    <property type="entry name" value="HRDC domain"/>
    <property type="match status" value="1"/>
</dbReference>
<dbReference type="AlphaFoldDB" id="A0A6U5PZT7"/>
<reference evidence="5" key="1">
    <citation type="submission" date="2021-01" db="EMBL/GenBank/DDBJ databases">
        <authorList>
            <person name="Corre E."/>
            <person name="Pelletier E."/>
            <person name="Niang G."/>
            <person name="Scheremetjew M."/>
            <person name="Finn R."/>
            <person name="Kale V."/>
            <person name="Holt S."/>
            <person name="Cochrane G."/>
            <person name="Meng A."/>
            <person name="Brown T."/>
            <person name="Cohen L."/>
        </authorList>
    </citation>
    <scope>NUCLEOTIDE SEQUENCE</scope>
    <source>
        <strain evidence="5">CCMP 410</strain>
    </source>
</reference>
<gene>
    <name evidence="4" type="ORF">GOCE00092_LOCUS27018</name>
    <name evidence="5" type="ORF">GOCE00092_LOCUS27019</name>
</gene>
<organism evidence="5">
    <name type="scientific">Grammatophora oceanica</name>
    <dbReference type="NCBI Taxonomy" id="210454"/>
    <lineage>
        <taxon>Eukaryota</taxon>
        <taxon>Sar</taxon>
        <taxon>Stramenopiles</taxon>
        <taxon>Ochrophyta</taxon>
        <taxon>Bacillariophyta</taxon>
        <taxon>Fragilariophyceae</taxon>
        <taxon>Fragilariophycidae</taxon>
        <taxon>Rhabdonematales</taxon>
        <taxon>Grammatophoraceae</taxon>
        <taxon>Grammatophora</taxon>
    </lineage>
</organism>
<dbReference type="InterPro" id="IPR010997">
    <property type="entry name" value="HRDC-like_sf"/>
</dbReference>
<dbReference type="EMBL" id="HBGK01051294">
    <property type="protein sequence ID" value="CAD9311280.1"/>
    <property type="molecule type" value="Transcribed_RNA"/>
</dbReference>
<keyword evidence="2" id="KW-0472">Membrane</keyword>
<dbReference type="PROSITE" id="PS50967">
    <property type="entry name" value="HRDC"/>
    <property type="match status" value="1"/>
</dbReference>
<dbReference type="GO" id="GO:0000166">
    <property type="term" value="F:nucleotide binding"/>
    <property type="evidence" value="ECO:0007669"/>
    <property type="project" value="InterPro"/>
</dbReference>
<evidence type="ECO:0000256" key="1">
    <source>
        <dbReference type="SAM" id="MobiDB-lite"/>
    </source>
</evidence>
<dbReference type="Pfam" id="PF00570">
    <property type="entry name" value="HRDC"/>
    <property type="match status" value="1"/>
</dbReference>
<evidence type="ECO:0000313" key="5">
    <source>
        <dbReference type="EMBL" id="CAD9311281.1"/>
    </source>
</evidence>
<dbReference type="InterPro" id="IPR002121">
    <property type="entry name" value="HRDC_dom"/>
</dbReference>
<dbReference type="SUPFAM" id="SSF47819">
    <property type="entry name" value="HRDC-like"/>
    <property type="match status" value="1"/>
</dbReference>
<feature type="region of interest" description="Disordered" evidence="1">
    <location>
        <begin position="135"/>
        <end position="171"/>
    </location>
</feature>
<evidence type="ECO:0000256" key="2">
    <source>
        <dbReference type="SAM" id="Phobius"/>
    </source>
</evidence>